<dbReference type="InterPro" id="IPR036869">
    <property type="entry name" value="J_dom_sf"/>
</dbReference>
<dbReference type="Pfam" id="PF23551">
    <property type="entry name" value="Zn_ribbon_20"/>
    <property type="match status" value="1"/>
</dbReference>
<dbReference type="PROSITE" id="PS50076">
    <property type="entry name" value="DNAJ_2"/>
    <property type="match status" value="1"/>
</dbReference>
<dbReference type="InterPro" id="IPR001623">
    <property type="entry name" value="DnaJ_domain"/>
</dbReference>
<organism evidence="3 4">
    <name type="scientific">Linum trigynum</name>
    <dbReference type="NCBI Taxonomy" id="586398"/>
    <lineage>
        <taxon>Eukaryota</taxon>
        <taxon>Viridiplantae</taxon>
        <taxon>Streptophyta</taxon>
        <taxon>Embryophyta</taxon>
        <taxon>Tracheophyta</taxon>
        <taxon>Spermatophyta</taxon>
        <taxon>Magnoliopsida</taxon>
        <taxon>eudicotyledons</taxon>
        <taxon>Gunneridae</taxon>
        <taxon>Pentapetalae</taxon>
        <taxon>rosids</taxon>
        <taxon>fabids</taxon>
        <taxon>Malpighiales</taxon>
        <taxon>Linaceae</taxon>
        <taxon>Linum</taxon>
    </lineage>
</organism>
<dbReference type="PROSITE" id="PS00636">
    <property type="entry name" value="DNAJ_1"/>
    <property type="match status" value="1"/>
</dbReference>
<dbReference type="InterPro" id="IPR018253">
    <property type="entry name" value="DnaJ_domain_CS"/>
</dbReference>
<feature type="compositionally biased region" description="Low complexity" evidence="1">
    <location>
        <begin position="358"/>
        <end position="370"/>
    </location>
</feature>
<dbReference type="Pfam" id="PF00226">
    <property type="entry name" value="DnaJ"/>
    <property type="match status" value="1"/>
</dbReference>
<feature type="compositionally biased region" description="Polar residues" evidence="1">
    <location>
        <begin position="145"/>
        <end position="168"/>
    </location>
</feature>
<dbReference type="PRINTS" id="PR00625">
    <property type="entry name" value="JDOMAIN"/>
</dbReference>
<dbReference type="InterPro" id="IPR056988">
    <property type="entry name" value="Zn_ribbon_pln"/>
</dbReference>
<keyword evidence="4" id="KW-1185">Reference proteome</keyword>
<feature type="compositionally biased region" description="Low complexity" evidence="1">
    <location>
        <begin position="455"/>
        <end position="464"/>
    </location>
</feature>
<dbReference type="AlphaFoldDB" id="A0AAV2EMI6"/>
<accession>A0AAV2EMI6</accession>
<feature type="compositionally biased region" description="Basic and acidic residues" evidence="1">
    <location>
        <begin position="306"/>
        <end position="320"/>
    </location>
</feature>
<evidence type="ECO:0000313" key="4">
    <source>
        <dbReference type="Proteomes" id="UP001497516"/>
    </source>
</evidence>
<feature type="region of interest" description="Disordered" evidence="1">
    <location>
        <begin position="418"/>
        <end position="464"/>
    </location>
</feature>
<dbReference type="Pfam" id="PF11926">
    <property type="entry name" value="DUF3444"/>
    <property type="match status" value="1"/>
</dbReference>
<dbReference type="Proteomes" id="UP001497516">
    <property type="component" value="Chromosome 5"/>
</dbReference>
<feature type="compositionally biased region" description="Basic and acidic residues" evidence="1">
    <location>
        <begin position="340"/>
        <end position="351"/>
    </location>
</feature>
<proteinExistence type="predicted"/>
<evidence type="ECO:0000313" key="3">
    <source>
        <dbReference type="EMBL" id="CAL1386917.1"/>
    </source>
</evidence>
<dbReference type="CDD" id="cd06257">
    <property type="entry name" value="DnaJ"/>
    <property type="match status" value="1"/>
</dbReference>
<dbReference type="PANTHER" id="PTHR44137">
    <property type="entry name" value="BNAC03G44070D PROTEIN"/>
    <property type="match status" value="1"/>
</dbReference>
<feature type="region of interest" description="Disordered" evidence="1">
    <location>
        <begin position="236"/>
        <end position="267"/>
    </location>
</feature>
<dbReference type="InterPro" id="IPR024593">
    <property type="entry name" value="DUF3444"/>
</dbReference>
<dbReference type="PANTHER" id="PTHR44137:SF58">
    <property type="entry name" value="J DOMAIN-CONTAINING PROTEIN"/>
    <property type="match status" value="1"/>
</dbReference>
<name>A0AAV2EMI6_9ROSI</name>
<dbReference type="SUPFAM" id="SSF46565">
    <property type="entry name" value="Chaperone J-domain"/>
    <property type="match status" value="1"/>
</dbReference>
<evidence type="ECO:0000259" key="2">
    <source>
        <dbReference type="PROSITE" id="PS50076"/>
    </source>
</evidence>
<dbReference type="Gene3D" id="1.10.287.110">
    <property type="entry name" value="DnaJ domain"/>
    <property type="match status" value="1"/>
</dbReference>
<gene>
    <name evidence="3" type="ORF">LTRI10_LOCUS27933</name>
</gene>
<evidence type="ECO:0000256" key="1">
    <source>
        <dbReference type="SAM" id="MobiDB-lite"/>
    </source>
</evidence>
<reference evidence="3 4" key="1">
    <citation type="submission" date="2024-04" db="EMBL/GenBank/DDBJ databases">
        <authorList>
            <person name="Fracassetti M."/>
        </authorList>
    </citation>
    <scope>NUCLEOTIDE SEQUENCE [LARGE SCALE GENOMIC DNA]</scope>
</reference>
<dbReference type="SMART" id="SM00271">
    <property type="entry name" value="DnaJ"/>
    <property type="match status" value="1"/>
</dbReference>
<sequence length="721" mass="80833">MECNRGEAARAKEIAENKFFEKDLVGARKFALKAKNLYPELEGITQMVATLDVYISSENKVNGEEDWYGILGTNPLADDDMVRKQYRKLALILHPDKNKSVGADGAFKLISMAWSTLSDKTKRVAYDQNRKTNIFRKASSSAKAPYTKSESSGFNTSTKATAKSNKSVPQAGHYSSPVSSQKSKQPKTFWTVCHQCRMQYEYLRIYLDHNLLCPNCHEPFIATEKAPPSSNRFKLSAQANFSQQSKKSNRQASGKNTMKSSNASSSFSNGGINYQWTPFSSGSGTTSHFSQAATVVQQAYEKVKREREEAQAATRREESLKRKHVSKRMGGGHAAKKRRSAEDGGLNKEKGSVTVQMVSSSRRGGSTGVVGVRKCSDMRDAAQVEIESLLLEKARTAISKKLYDLNSATVSELFMETGNDSGEEDNGFEKSVVNGDANEPCAPSDPPNPEAGLVGSTTSPTTSGTKINTEILDSMFIDVPNADFYNFDNNRTEMCFGENQVWAAYDYNEGFPRYYAMIHAVISLDPLKLRISWLNSRTNSEFGPLNWFCSGFSKTCGEFQVGRRQIYSSLYCFSHKVRWKSDIHGSIHIYPRKGDVWALYRNWSPDWNELTEDEVIQKYDVVEVLEDYNQELGVIVVPLVKVAGFKTVFRQHLDVGEIRRIPREEMFRFSHLVPSYILTSQEGPDCPKGCRELDPAATPIELLHVVVDVKREDLLEDESIE</sequence>
<feature type="region of interest" description="Disordered" evidence="1">
    <location>
        <begin position="145"/>
        <end position="182"/>
    </location>
</feature>
<protein>
    <recommendedName>
        <fullName evidence="2">J domain-containing protein</fullName>
    </recommendedName>
</protein>
<feature type="compositionally biased region" description="Polar residues" evidence="1">
    <location>
        <begin position="236"/>
        <end position="259"/>
    </location>
</feature>
<dbReference type="EMBL" id="OZ034818">
    <property type="protein sequence ID" value="CAL1386917.1"/>
    <property type="molecule type" value="Genomic_DNA"/>
</dbReference>
<feature type="region of interest" description="Disordered" evidence="1">
    <location>
        <begin position="306"/>
        <end position="370"/>
    </location>
</feature>
<feature type="domain" description="J" evidence="2">
    <location>
        <begin position="66"/>
        <end position="130"/>
    </location>
</feature>